<dbReference type="Proteomes" id="UP000027284">
    <property type="component" value="Unassembled WGS sequence"/>
</dbReference>
<evidence type="ECO:0000313" key="7">
    <source>
        <dbReference type="EMBL" id="KDA52939.1"/>
    </source>
</evidence>
<dbReference type="OrthoDB" id="9801330at2"/>
<dbReference type="AlphaFoldDB" id="A0A062XUA9"/>
<dbReference type="GO" id="GO:0017148">
    <property type="term" value="P:negative regulation of translation"/>
    <property type="evidence" value="ECO:0007669"/>
    <property type="project" value="TreeGrafter"/>
</dbReference>
<dbReference type="Pfam" id="PF00572">
    <property type="entry name" value="Ribosomal_L13"/>
    <property type="match status" value="1"/>
</dbReference>
<reference evidence="7 8" key="1">
    <citation type="submission" date="2014-04" db="EMBL/GenBank/DDBJ databases">
        <title>The Genome Sequence of Thermoanaerobaculum aquaticum MP-01, The First Cultivated Group 23 Acidobacterium.</title>
        <authorList>
            <person name="Stamps B.W."/>
            <person name="Losey N.A."/>
            <person name="Lawson P.A."/>
            <person name="Stevenson B.S."/>
        </authorList>
    </citation>
    <scope>NUCLEOTIDE SEQUENCE [LARGE SCALE GENOMIC DNA]</scope>
    <source>
        <strain evidence="7 8">MP-01</strain>
    </source>
</reference>
<dbReference type="NCBIfam" id="TIGR01066">
    <property type="entry name" value="rplM_bact"/>
    <property type="match status" value="1"/>
</dbReference>
<protein>
    <recommendedName>
        <fullName evidence="5 6">Large ribosomal subunit protein uL13</fullName>
    </recommendedName>
</protein>
<evidence type="ECO:0000256" key="3">
    <source>
        <dbReference type="ARBA" id="ARBA00022980"/>
    </source>
</evidence>
<evidence type="ECO:0000256" key="5">
    <source>
        <dbReference type="ARBA" id="ARBA00035201"/>
    </source>
</evidence>
<proteinExistence type="inferred from homology"/>
<accession>A0A062XUA9</accession>
<keyword evidence="8" id="KW-1185">Reference proteome</keyword>
<comment type="caution">
    <text evidence="7">The sequence shown here is derived from an EMBL/GenBank/DDBJ whole genome shotgun (WGS) entry which is preliminary data.</text>
</comment>
<dbReference type="InterPro" id="IPR005823">
    <property type="entry name" value="Ribosomal_uL13_bac-type"/>
</dbReference>
<organism evidence="7 8">
    <name type="scientific">Thermoanaerobaculum aquaticum</name>
    <dbReference type="NCBI Taxonomy" id="1312852"/>
    <lineage>
        <taxon>Bacteria</taxon>
        <taxon>Pseudomonadati</taxon>
        <taxon>Acidobacteriota</taxon>
        <taxon>Thermoanaerobaculia</taxon>
        <taxon>Thermoanaerobaculales</taxon>
        <taxon>Thermoanaerobaculaceae</taxon>
        <taxon>Thermoanaerobaculum</taxon>
    </lineage>
</organism>
<name>A0A062XUA9_9BACT</name>
<comment type="subunit">
    <text evidence="2 6">Part of the 50S ribosomal subunit.</text>
</comment>
<keyword evidence="4 6" id="KW-0687">Ribonucleoprotein</keyword>
<dbReference type="InterPro" id="IPR005822">
    <property type="entry name" value="Ribosomal_uL13"/>
</dbReference>
<evidence type="ECO:0000313" key="8">
    <source>
        <dbReference type="Proteomes" id="UP000027284"/>
    </source>
</evidence>
<dbReference type="RefSeq" id="WP_038050427.1">
    <property type="nucleotide sequence ID" value="NZ_JMFG01000037.1"/>
</dbReference>
<dbReference type="PANTHER" id="PTHR11545">
    <property type="entry name" value="RIBOSOMAL PROTEIN L13"/>
    <property type="match status" value="1"/>
</dbReference>
<comment type="function">
    <text evidence="6">This protein is one of the early assembly proteins of the 50S ribosomal subunit, although it is not seen to bind rRNA by itself. It is important during the early stages of 50S assembly.</text>
</comment>
<keyword evidence="3 6" id="KW-0689">Ribosomal protein</keyword>
<evidence type="ECO:0000256" key="4">
    <source>
        <dbReference type="ARBA" id="ARBA00023274"/>
    </source>
</evidence>
<dbReference type="PANTHER" id="PTHR11545:SF2">
    <property type="entry name" value="LARGE RIBOSOMAL SUBUNIT PROTEIN UL13M"/>
    <property type="match status" value="1"/>
</dbReference>
<dbReference type="GO" id="GO:0003729">
    <property type="term" value="F:mRNA binding"/>
    <property type="evidence" value="ECO:0007669"/>
    <property type="project" value="TreeGrafter"/>
</dbReference>
<dbReference type="HAMAP" id="MF_01366">
    <property type="entry name" value="Ribosomal_uL13"/>
    <property type="match status" value="1"/>
</dbReference>
<dbReference type="Gene3D" id="3.90.1180.10">
    <property type="entry name" value="Ribosomal protein L13"/>
    <property type="match status" value="1"/>
</dbReference>
<evidence type="ECO:0000256" key="2">
    <source>
        <dbReference type="ARBA" id="ARBA00011838"/>
    </source>
</evidence>
<evidence type="ECO:0000256" key="1">
    <source>
        <dbReference type="ARBA" id="ARBA00006227"/>
    </source>
</evidence>
<dbReference type="GO" id="GO:0006412">
    <property type="term" value="P:translation"/>
    <property type="evidence" value="ECO:0007669"/>
    <property type="project" value="UniProtKB-UniRule"/>
</dbReference>
<evidence type="ECO:0000256" key="6">
    <source>
        <dbReference type="HAMAP-Rule" id="MF_01366"/>
    </source>
</evidence>
<dbReference type="CDD" id="cd00392">
    <property type="entry name" value="Ribosomal_L13"/>
    <property type="match status" value="1"/>
</dbReference>
<dbReference type="PIRSF" id="PIRSF002181">
    <property type="entry name" value="Ribosomal_L13"/>
    <property type="match status" value="1"/>
</dbReference>
<dbReference type="GO" id="GO:0003735">
    <property type="term" value="F:structural constituent of ribosome"/>
    <property type="evidence" value="ECO:0007669"/>
    <property type="project" value="InterPro"/>
</dbReference>
<dbReference type="STRING" id="1312852.EG19_08510"/>
<gene>
    <name evidence="6" type="primary">rplM</name>
    <name evidence="7" type="ORF">EG19_08510</name>
</gene>
<dbReference type="InterPro" id="IPR036899">
    <property type="entry name" value="Ribosomal_uL13_sf"/>
</dbReference>
<dbReference type="SUPFAM" id="SSF52161">
    <property type="entry name" value="Ribosomal protein L13"/>
    <property type="match status" value="1"/>
</dbReference>
<comment type="similarity">
    <text evidence="1 6">Belongs to the universal ribosomal protein uL13 family.</text>
</comment>
<dbReference type="FunFam" id="3.90.1180.10:FF:000001">
    <property type="entry name" value="50S ribosomal protein L13"/>
    <property type="match status" value="1"/>
</dbReference>
<dbReference type="GO" id="GO:0022625">
    <property type="term" value="C:cytosolic large ribosomal subunit"/>
    <property type="evidence" value="ECO:0007669"/>
    <property type="project" value="TreeGrafter"/>
</dbReference>
<sequence length="144" mass="16524">MKTYVPKEGEVKQSWYVVDATDVVLGRLSTLVARLLRGKHKPEFTPGMDVGDFVVVVNASRVKLTGRKWEDKRYYRHTGDPGHLKEATARELREKTPERLIRYAVWGMLPKNRLGRKLLSKLKVYAGPEHPHQAQQPQPIKVKA</sequence>
<dbReference type="EMBL" id="JMFG01000037">
    <property type="protein sequence ID" value="KDA52939.1"/>
    <property type="molecule type" value="Genomic_DNA"/>
</dbReference>